<gene>
    <name evidence="3" type="ORF">WHX56_18575</name>
</gene>
<dbReference type="PANTHER" id="PTHR30535">
    <property type="entry name" value="VITAMIN B12-BINDING PROTEIN"/>
    <property type="match status" value="1"/>
</dbReference>
<dbReference type="InterPro" id="IPR050902">
    <property type="entry name" value="ABC_Transporter_SBP"/>
</dbReference>
<dbReference type="PANTHER" id="PTHR30535:SF34">
    <property type="entry name" value="MOLYBDATE-BINDING PROTEIN MOLA"/>
    <property type="match status" value="1"/>
</dbReference>
<dbReference type="Gene3D" id="1.20.58.2180">
    <property type="match status" value="1"/>
</dbReference>
<evidence type="ECO:0000259" key="2">
    <source>
        <dbReference type="PROSITE" id="PS50983"/>
    </source>
</evidence>
<evidence type="ECO:0000313" key="3">
    <source>
        <dbReference type="EMBL" id="WXR71652.1"/>
    </source>
</evidence>
<protein>
    <submittedName>
        <fullName evidence="3">ABC transporter substrate-binding protein</fullName>
    </submittedName>
</protein>
<dbReference type="RefSeq" id="WP_338878602.1">
    <property type="nucleotide sequence ID" value="NZ_CP148753.1"/>
</dbReference>
<feature type="chain" id="PRO_5045624577" evidence="1">
    <location>
        <begin position="27"/>
        <end position="354"/>
    </location>
</feature>
<evidence type="ECO:0000256" key="1">
    <source>
        <dbReference type="SAM" id="SignalP"/>
    </source>
</evidence>
<dbReference type="SUPFAM" id="SSF53807">
    <property type="entry name" value="Helical backbone' metal receptor"/>
    <property type="match status" value="1"/>
</dbReference>
<feature type="signal peptide" evidence="1">
    <location>
        <begin position="1"/>
        <end position="26"/>
    </location>
</feature>
<feature type="domain" description="Fe/B12 periplasmic-binding" evidence="2">
    <location>
        <begin position="60"/>
        <end position="319"/>
    </location>
</feature>
<keyword evidence="4" id="KW-1185">Reference proteome</keyword>
<reference evidence="3 4" key="1">
    <citation type="submission" date="2024-03" db="EMBL/GenBank/DDBJ databases">
        <title>Reference genomes for the five species model microbial community.</title>
        <authorList>
            <person name="Padfield D."/>
        </authorList>
    </citation>
    <scope>NUCLEOTIDE SEQUENCE [LARGE SCALE GENOMIC DNA]</scope>
    <source>
        <strain evidence="3 4">AB1</strain>
    </source>
</reference>
<dbReference type="PROSITE" id="PS50983">
    <property type="entry name" value="FE_B12_PBP"/>
    <property type="match status" value="1"/>
</dbReference>
<keyword evidence="1" id="KW-0732">Signal</keyword>
<evidence type="ECO:0000313" key="4">
    <source>
        <dbReference type="Proteomes" id="UP001456224"/>
    </source>
</evidence>
<proteinExistence type="predicted"/>
<dbReference type="Gene3D" id="3.40.50.1980">
    <property type="entry name" value="Nitrogenase molybdenum iron protein domain"/>
    <property type="match status" value="2"/>
</dbReference>
<dbReference type="InterPro" id="IPR002491">
    <property type="entry name" value="ABC_transptr_periplasmic_BD"/>
</dbReference>
<accession>A0ABZ2RSL5</accession>
<dbReference type="EMBL" id="CP148753">
    <property type="protein sequence ID" value="WXR71652.1"/>
    <property type="molecule type" value="Genomic_DNA"/>
</dbReference>
<organism evidence="3 4">
    <name type="scientific">Achromobacter veterisilvae</name>
    <dbReference type="NCBI Taxonomy" id="2069367"/>
    <lineage>
        <taxon>Bacteria</taxon>
        <taxon>Pseudomonadati</taxon>
        <taxon>Pseudomonadota</taxon>
        <taxon>Betaproteobacteria</taxon>
        <taxon>Burkholderiales</taxon>
        <taxon>Alcaligenaceae</taxon>
        <taxon>Achromobacter</taxon>
    </lineage>
</organism>
<name>A0ABZ2RSL5_9BURK</name>
<sequence>MKGEAHFRKFAMAACLWHACLAVALAGESVPCGVSDPPARSVIDMAGRIVTLPHEARRIATVGAVPVLNGYLFALGAGDRIANGLPQRFTATGAWRLHSAVAPYLDERPVLQGQSTSEVSIEHLARLAPDVVITMNPLQVRALEKARAPVIFLQWENTPHIHASMRILACLTGRMSQGEAYLRYFENTMERVQRKLEGLSPDARPKVLYFNPNSMSTPLQIANWWITQAGGYSVTADIGDGGNTHYSHERVLVWNPDILIVNTPRLVEAVYQDERFSKVNAVKNRRVYATPMGVHSWGQRTVEQPLTVLWAAKTFHPAHFAEIDIKEEIQHFYRLFFNYELSNDEVGMMLEALP</sequence>
<dbReference type="Pfam" id="PF01497">
    <property type="entry name" value="Peripla_BP_2"/>
    <property type="match status" value="1"/>
</dbReference>
<dbReference type="Proteomes" id="UP001456224">
    <property type="component" value="Chromosome"/>
</dbReference>